<protein>
    <recommendedName>
        <fullName evidence="6">Exostosin GT47 domain-containing protein</fullName>
    </recommendedName>
</protein>
<dbReference type="PANTHER" id="PTHR11062:SF375">
    <property type="entry name" value="EXOSTOSIN GT47 DOMAIN-CONTAINING PROTEIN"/>
    <property type="match status" value="1"/>
</dbReference>
<dbReference type="Proteomes" id="UP001497512">
    <property type="component" value="Chromosome 1"/>
</dbReference>
<reference evidence="7 8" key="1">
    <citation type="submission" date="2024-02" db="EMBL/GenBank/DDBJ databases">
        <authorList>
            <consortium name="ELIXIR-Norway"/>
            <consortium name="Elixir Norway"/>
        </authorList>
    </citation>
    <scope>NUCLEOTIDE SEQUENCE [LARGE SCALE GENOMIC DNA]</scope>
</reference>
<evidence type="ECO:0000256" key="4">
    <source>
        <dbReference type="ARBA" id="ARBA00023034"/>
    </source>
</evidence>
<dbReference type="InterPro" id="IPR004263">
    <property type="entry name" value="Exostosin"/>
</dbReference>
<keyword evidence="5" id="KW-0472">Membrane</keyword>
<dbReference type="PANTHER" id="PTHR11062">
    <property type="entry name" value="EXOSTOSIN HEPARAN SULFATE GLYCOSYLTRANSFERASE -RELATED"/>
    <property type="match status" value="1"/>
</dbReference>
<evidence type="ECO:0000256" key="5">
    <source>
        <dbReference type="SAM" id="Phobius"/>
    </source>
</evidence>
<feature type="domain" description="Exostosin GT47" evidence="6">
    <location>
        <begin position="114"/>
        <end position="460"/>
    </location>
</feature>
<evidence type="ECO:0000313" key="7">
    <source>
        <dbReference type="EMBL" id="CAK9190943.1"/>
    </source>
</evidence>
<gene>
    <name evidence="7" type="ORF">CSSPTR1EN2_LOCUS1143</name>
</gene>
<dbReference type="EMBL" id="OZ019893">
    <property type="protein sequence ID" value="CAK9190943.1"/>
    <property type="molecule type" value="Genomic_DNA"/>
</dbReference>
<keyword evidence="8" id="KW-1185">Reference proteome</keyword>
<proteinExistence type="inferred from homology"/>
<evidence type="ECO:0000256" key="3">
    <source>
        <dbReference type="ARBA" id="ARBA00022968"/>
    </source>
</evidence>
<keyword evidence="4" id="KW-0333">Golgi apparatus</keyword>
<dbReference type="InterPro" id="IPR040911">
    <property type="entry name" value="Exostosin_GT47"/>
</dbReference>
<evidence type="ECO:0000313" key="8">
    <source>
        <dbReference type="Proteomes" id="UP001497512"/>
    </source>
</evidence>
<keyword evidence="5" id="KW-0812">Transmembrane</keyword>
<sequence>MDSMNRKMRAAICEWQVHVEGAIRRPKQLHRALSSSAAGRHQRNSLRCVSLGIVTTFLICVLIFLGCDEFVCTSFQALQSTKIVSRRPAGSSVVKEEAAAAVPLGPNAIQEQSCAGRYIYIYDLPPDFNQLLVENCGNVPAWGDMCENLSNQGLGAQIELPENDSLSETLLPKDAWFHTDQFNLEVMFHERLKRYPCLTVDPKKAAMFYIPFYPALDLTRNLLSPSMNLRDRLSERLVGWLQGNRNWRRLRGQKHFLIFGRIVWDFVRKEDSVNTWGNVLLTLPELKNVTKLLIERGHTHIDETGEADSKMIAIPYPTSFHPSTDLEIQNWQNTVRHSKRDLLVSFAGSSRNKNMSGEVRGVLLDACETSEHCTLIRCTHQTCVRTPQTITELSLRSVFCLQPSGDSPTRKGIFDCMIAGCIPVFFDPLTAYEQYEWHLPADGKSYSVYIDGDDVMQKRVDVMQHLALQFSAEKIESLRETIITQILPGLVYRKPVATTAAAAEAASSSSSSSSSQPDAFDIIIQKLLARFRPESI</sequence>
<organism evidence="7 8">
    <name type="scientific">Sphagnum troendelagicum</name>
    <dbReference type="NCBI Taxonomy" id="128251"/>
    <lineage>
        <taxon>Eukaryota</taxon>
        <taxon>Viridiplantae</taxon>
        <taxon>Streptophyta</taxon>
        <taxon>Embryophyta</taxon>
        <taxon>Bryophyta</taxon>
        <taxon>Sphagnophytina</taxon>
        <taxon>Sphagnopsida</taxon>
        <taxon>Sphagnales</taxon>
        <taxon>Sphagnaceae</taxon>
        <taxon>Sphagnum</taxon>
    </lineage>
</organism>
<keyword evidence="3" id="KW-0735">Signal-anchor</keyword>
<evidence type="ECO:0000256" key="1">
    <source>
        <dbReference type="ARBA" id="ARBA00004323"/>
    </source>
</evidence>
<keyword evidence="5" id="KW-1133">Transmembrane helix</keyword>
<feature type="transmembrane region" description="Helical" evidence="5">
    <location>
        <begin position="48"/>
        <end position="66"/>
    </location>
</feature>
<dbReference type="Pfam" id="PF03016">
    <property type="entry name" value="Exostosin_GT47"/>
    <property type="match status" value="1"/>
</dbReference>
<evidence type="ECO:0000259" key="6">
    <source>
        <dbReference type="Pfam" id="PF03016"/>
    </source>
</evidence>
<name>A0ABP0TB46_9BRYO</name>
<accession>A0ABP0TB46</accession>
<comment type="similarity">
    <text evidence="2">Belongs to the glycosyltransferase 47 family.</text>
</comment>
<evidence type="ECO:0000256" key="2">
    <source>
        <dbReference type="ARBA" id="ARBA00010271"/>
    </source>
</evidence>
<comment type="subcellular location">
    <subcellularLocation>
        <location evidence="1">Golgi apparatus membrane</location>
        <topology evidence="1">Single-pass type II membrane protein</topology>
    </subcellularLocation>
</comment>